<dbReference type="Proteomes" id="UP001164746">
    <property type="component" value="Chromosome 8"/>
</dbReference>
<dbReference type="EMBL" id="CP111019">
    <property type="protein sequence ID" value="WAR13644.1"/>
    <property type="molecule type" value="Genomic_DNA"/>
</dbReference>
<protein>
    <submittedName>
        <fullName evidence="1">Uncharacterized protein</fullName>
    </submittedName>
</protein>
<gene>
    <name evidence="1" type="ORF">MAR_027824</name>
</gene>
<reference evidence="1" key="1">
    <citation type="submission" date="2022-11" db="EMBL/GenBank/DDBJ databases">
        <title>Centuries of genome instability and evolution in soft-shell clam transmissible cancer (bioRxiv).</title>
        <authorList>
            <person name="Hart S.F.M."/>
            <person name="Yonemitsu M.A."/>
            <person name="Giersch R.M."/>
            <person name="Beal B.F."/>
            <person name="Arriagada G."/>
            <person name="Davis B.W."/>
            <person name="Ostrander E.A."/>
            <person name="Goff S.P."/>
            <person name="Metzger M.J."/>
        </authorList>
    </citation>
    <scope>NUCLEOTIDE SEQUENCE</scope>
    <source>
        <strain evidence="1">MELC-2E11</strain>
        <tissue evidence="1">Siphon/mantle</tissue>
    </source>
</reference>
<evidence type="ECO:0000313" key="2">
    <source>
        <dbReference type="Proteomes" id="UP001164746"/>
    </source>
</evidence>
<evidence type="ECO:0000313" key="1">
    <source>
        <dbReference type="EMBL" id="WAR13644.1"/>
    </source>
</evidence>
<name>A0ABY7EXG5_MYAAR</name>
<accession>A0ABY7EXG5</accession>
<organism evidence="1 2">
    <name type="scientific">Mya arenaria</name>
    <name type="common">Soft-shell clam</name>
    <dbReference type="NCBI Taxonomy" id="6604"/>
    <lineage>
        <taxon>Eukaryota</taxon>
        <taxon>Metazoa</taxon>
        <taxon>Spiralia</taxon>
        <taxon>Lophotrochozoa</taxon>
        <taxon>Mollusca</taxon>
        <taxon>Bivalvia</taxon>
        <taxon>Autobranchia</taxon>
        <taxon>Heteroconchia</taxon>
        <taxon>Euheterodonta</taxon>
        <taxon>Imparidentia</taxon>
        <taxon>Neoheterodontei</taxon>
        <taxon>Myida</taxon>
        <taxon>Myoidea</taxon>
        <taxon>Myidae</taxon>
        <taxon>Mya</taxon>
    </lineage>
</organism>
<proteinExistence type="predicted"/>
<sequence length="131" mass="14750">MEPPVRNNYQLLSRQRLTQTDGYNRQISEFLLTDLSNVFTIPFDGALTRQPVSNILSASTHPCHVGRVAGPFTSKPIAHSHVSPKNVVPKNLDNTGSFAIFLFQMGLQSKTLFLVTNVPSTTIPWMMRKHW</sequence>
<keyword evidence="2" id="KW-1185">Reference proteome</keyword>